<gene>
    <name evidence="10" type="ORF">ACFOOR_14140</name>
</gene>
<dbReference type="Gene3D" id="2.40.110.10">
    <property type="entry name" value="Butyryl-CoA Dehydrogenase, subunit A, domain 2"/>
    <property type="match status" value="1"/>
</dbReference>
<sequence length="382" mass="41177">MNFELTEERQMLQDGLRRFLRETVTSDLLSEATESSEGHSQTLWNGLAEMGVIGALFSERDGGFGGAGFDLALVFEEMGRVGAFEPLLETGVLAGRLIAELGSDEQKALIEDVIAGSIKIGFAHGEPRSRYDLERVEATAEAGPQGYVLNGHKAVVRAAPSADYFVISARTAGNVADEDGISLFLVPAGAEGLTLRSYPLNCGGRASEMLLENLTVAHDSVLGEPGAAFTALERAVAYATAAISAEALGLMETIRELTTDYLKTRQQFGRPIGKFQALQHRMADVLIIIEQARSAVINLAGHLESPPALRARHVSATKYMIGCAARQVVEESIQMHGGIGMTQEYALAHLAKRLTMVDHKFGDTDYHLERFCKTQLVSAVPA</sequence>
<protein>
    <submittedName>
        <fullName evidence="10">Acyl-CoA dehydrogenase</fullName>
    </submittedName>
</protein>
<dbReference type="PANTHER" id="PTHR43884">
    <property type="entry name" value="ACYL-COA DEHYDROGENASE"/>
    <property type="match status" value="1"/>
</dbReference>
<evidence type="ECO:0000256" key="5">
    <source>
        <dbReference type="ARBA" id="ARBA00023002"/>
    </source>
</evidence>
<keyword evidence="5 6" id="KW-0560">Oxidoreductase</keyword>
<dbReference type="InterPro" id="IPR009075">
    <property type="entry name" value="AcylCo_DH/oxidase_C"/>
</dbReference>
<organism evidence="10 11">
    <name type="scientific">Hyphobacterium vulgare</name>
    <dbReference type="NCBI Taxonomy" id="1736751"/>
    <lineage>
        <taxon>Bacteria</taxon>
        <taxon>Pseudomonadati</taxon>
        <taxon>Pseudomonadota</taxon>
        <taxon>Alphaproteobacteria</taxon>
        <taxon>Maricaulales</taxon>
        <taxon>Maricaulaceae</taxon>
        <taxon>Hyphobacterium</taxon>
    </lineage>
</organism>
<evidence type="ECO:0000259" key="7">
    <source>
        <dbReference type="Pfam" id="PF00441"/>
    </source>
</evidence>
<dbReference type="Pfam" id="PF00441">
    <property type="entry name" value="Acyl-CoA_dh_1"/>
    <property type="match status" value="1"/>
</dbReference>
<dbReference type="PANTHER" id="PTHR43884:SF20">
    <property type="entry name" value="ACYL-COA DEHYDROGENASE FADE28"/>
    <property type="match status" value="1"/>
</dbReference>
<dbReference type="SUPFAM" id="SSF47203">
    <property type="entry name" value="Acyl-CoA dehydrogenase C-terminal domain-like"/>
    <property type="match status" value="1"/>
</dbReference>
<accession>A0ABV7A0X1</accession>
<dbReference type="EMBL" id="JBHRSV010000028">
    <property type="protein sequence ID" value="MFC2927243.1"/>
    <property type="molecule type" value="Genomic_DNA"/>
</dbReference>
<keyword evidence="3 6" id="KW-0285">Flavoprotein</keyword>
<evidence type="ECO:0000313" key="11">
    <source>
        <dbReference type="Proteomes" id="UP001595379"/>
    </source>
</evidence>
<evidence type="ECO:0000259" key="8">
    <source>
        <dbReference type="Pfam" id="PF02770"/>
    </source>
</evidence>
<dbReference type="RefSeq" id="WP_343163232.1">
    <property type="nucleotide sequence ID" value="NZ_JBHRSV010000028.1"/>
</dbReference>
<feature type="domain" description="Acyl-CoA dehydrogenase/oxidase N-terminal" evidence="9">
    <location>
        <begin position="6"/>
        <end position="108"/>
    </location>
</feature>
<evidence type="ECO:0000259" key="9">
    <source>
        <dbReference type="Pfam" id="PF02771"/>
    </source>
</evidence>
<reference evidence="11" key="1">
    <citation type="journal article" date="2019" name="Int. J. Syst. Evol. Microbiol.">
        <title>The Global Catalogue of Microorganisms (GCM) 10K type strain sequencing project: providing services to taxonomists for standard genome sequencing and annotation.</title>
        <authorList>
            <consortium name="The Broad Institute Genomics Platform"/>
            <consortium name="The Broad Institute Genome Sequencing Center for Infectious Disease"/>
            <person name="Wu L."/>
            <person name="Ma J."/>
        </authorList>
    </citation>
    <scope>NUCLEOTIDE SEQUENCE [LARGE SCALE GENOMIC DNA]</scope>
    <source>
        <strain evidence="11">KCTC 52487</strain>
    </source>
</reference>
<dbReference type="CDD" id="cd00567">
    <property type="entry name" value="ACAD"/>
    <property type="match status" value="1"/>
</dbReference>
<evidence type="ECO:0000256" key="3">
    <source>
        <dbReference type="ARBA" id="ARBA00022630"/>
    </source>
</evidence>
<keyword evidence="4 6" id="KW-0274">FAD</keyword>
<dbReference type="Pfam" id="PF02770">
    <property type="entry name" value="Acyl-CoA_dh_M"/>
    <property type="match status" value="1"/>
</dbReference>
<dbReference type="InterPro" id="IPR037069">
    <property type="entry name" value="AcylCoA_DH/ox_N_sf"/>
</dbReference>
<dbReference type="Gene3D" id="1.10.540.10">
    <property type="entry name" value="Acyl-CoA dehydrogenase/oxidase, N-terminal domain"/>
    <property type="match status" value="1"/>
</dbReference>
<dbReference type="SUPFAM" id="SSF56645">
    <property type="entry name" value="Acyl-CoA dehydrogenase NM domain-like"/>
    <property type="match status" value="1"/>
</dbReference>
<comment type="caution">
    <text evidence="10">The sequence shown here is derived from an EMBL/GenBank/DDBJ whole genome shotgun (WGS) entry which is preliminary data.</text>
</comment>
<comment type="cofactor">
    <cofactor evidence="1 6">
        <name>FAD</name>
        <dbReference type="ChEBI" id="CHEBI:57692"/>
    </cofactor>
</comment>
<proteinExistence type="inferred from homology"/>
<dbReference type="Proteomes" id="UP001595379">
    <property type="component" value="Unassembled WGS sequence"/>
</dbReference>
<dbReference type="InterPro" id="IPR013786">
    <property type="entry name" value="AcylCoA_DH/ox_N"/>
</dbReference>
<dbReference type="InterPro" id="IPR036250">
    <property type="entry name" value="AcylCo_DH-like_C"/>
</dbReference>
<evidence type="ECO:0000313" key="10">
    <source>
        <dbReference type="EMBL" id="MFC2927243.1"/>
    </source>
</evidence>
<dbReference type="InterPro" id="IPR046373">
    <property type="entry name" value="Acyl-CoA_Oxase/DH_mid-dom_sf"/>
</dbReference>
<dbReference type="Pfam" id="PF02771">
    <property type="entry name" value="Acyl-CoA_dh_N"/>
    <property type="match status" value="1"/>
</dbReference>
<feature type="domain" description="Acyl-CoA dehydrogenase/oxidase C-terminal" evidence="7">
    <location>
        <begin position="234"/>
        <end position="368"/>
    </location>
</feature>
<dbReference type="Gene3D" id="1.20.140.10">
    <property type="entry name" value="Butyryl-CoA Dehydrogenase, subunit A, domain 3"/>
    <property type="match status" value="1"/>
</dbReference>
<evidence type="ECO:0000256" key="4">
    <source>
        <dbReference type="ARBA" id="ARBA00022827"/>
    </source>
</evidence>
<dbReference type="InterPro" id="IPR006091">
    <property type="entry name" value="Acyl-CoA_Oxase/DH_mid-dom"/>
</dbReference>
<name>A0ABV7A0X1_9PROT</name>
<evidence type="ECO:0000256" key="1">
    <source>
        <dbReference type="ARBA" id="ARBA00001974"/>
    </source>
</evidence>
<keyword evidence="11" id="KW-1185">Reference proteome</keyword>
<feature type="domain" description="Acyl-CoA oxidase/dehydrogenase middle" evidence="8">
    <location>
        <begin position="122"/>
        <end position="206"/>
    </location>
</feature>
<evidence type="ECO:0000256" key="2">
    <source>
        <dbReference type="ARBA" id="ARBA00009347"/>
    </source>
</evidence>
<dbReference type="InterPro" id="IPR009100">
    <property type="entry name" value="AcylCoA_DH/oxidase_NM_dom_sf"/>
</dbReference>
<comment type="similarity">
    <text evidence="2 6">Belongs to the acyl-CoA dehydrogenase family.</text>
</comment>
<evidence type="ECO:0000256" key="6">
    <source>
        <dbReference type="RuleBase" id="RU362125"/>
    </source>
</evidence>